<feature type="compositionally biased region" description="Basic and acidic residues" evidence="1">
    <location>
        <begin position="126"/>
        <end position="139"/>
    </location>
</feature>
<feature type="region of interest" description="Disordered" evidence="1">
    <location>
        <begin position="1"/>
        <end position="41"/>
    </location>
</feature>
<feature type="compositionally biased region" description="Low complexity" evidence="1">
    <location>
        <begin position="1"/>
        <end position="16"/>
    </location>
</feature>
<accession>A0A9Q3KMW7</accession>
<proteinExistence type="predicted"/>
<name>A0A9Q3KMW7_9BASI</name>
<keyword evidence="3" id="KW-1185">Reference proteome</keyword>
<evidence type="ECO:0000256" key="1">
    <source>
        <dbReference type="SAM" id="MobiDB-lite"/>
    </source>
</evidence>
<dbReference type="EMBL" id="AVOT02117648">
    <property type="protein sequence ID" value="MBW0584333.1"/>
    <property type="molecule type" value="Genomic_DNA"/>
</dbReference>
<feature type="region of interest" description="Disordered" evidence="1">
    <location>
        <begin position="101"/>
        <end position="202"/>
    </location>
</feature>
<feature type="non-terminal residue" evidence="2">
    <location>
        <position position="1"/>
    </location>
</feature>
<reference evidence="2" key="1">
    <citation type="submission" date="2021-03" db="EMBL/GenBank/DDBJ databases">
        <title>Draft genome sequence of rust myrtle Austropuccinia psidii MF-1, a brazilian biotype.</title>
        <authorList>
            <person name="Quecine M.C."/>
            <person name="Pachon D.M.R."/>
            <person name="Bonatelli M.L."/>
            <person name="Correr F.H."/>
            <person name="Franceschini L.M."/>
            <person name="Leite T.F."/>
            <person name="Margarido G.R.A."/>
            <person name="Almeida C.A."/>
            <person name="Ferrarezi J.A."/>
            <person name="Labate C.A."/>
        </authorList>
    </citation>
    <scope>NUCLEOTIDE SEQUENCE</scope>
    <source>
        <strain evidence="2">MF-1</strain>
    </source>
</reference>
<feature type="compositionally biased region" description="Basic and acidic residues" evidence="1">
    <location>
        <begin position="147"/>
        <end position="174"/>
    </location>
</feature>
<feature type="compositionally biased region" description="Polar residues" evidence="1">
    <location>
        <begin position="176"/>
        <end position="194"/>
    </location>
</feature>
<evidence type="ECO:0000313" key="3">
    <source>
        <dbReference type="Proteomes" id="UP000765509"/>
    </source>
</evidence>
<sequence>SSIRESSSDSEASESSIAVQTSPAPRGLITKKPFKGPEEVELATPSNKMALYQDIQVINLKDKNVNPEEMHKWRMLELSPVPKGNSRDVPVSVQELVYGSKTARVRTSPKSLDRHHELISSSEEVSGARKDRRTSEGLETHFLQRKGLTDKSLVEKTKHVIRGPEEEAGPREGKQPSGSSPSLQKQNSASTSAKKAQENPKY</sequence>
<dbReference type="AlphaFoldDB" id="A0A9Q3KMW7"/>
<comment type="caution">
    <text evidence="2">The sequence shown here is derived from an EMBL/GenBank/DDBJ whole genome shotgun (WGS) entry which is preliminary data.</text>
</comment>
<organism evidence="2 3">
    <name type="scientific">Austropuccinia psidii MF-1</name>
    <dbReference type="NCBI Taxonomy" id="1389203"/>
    <lineage>
        <taxon>Eukaryota</taxon>
        <taxon>Fungi</taxon>
        <taxon>Dikarya</taxon>
        <taxon>Basidiomycota</taxon>
        <taxon>Pucciniomycotina</taxon>
        <taxon>Pucciniomycetes</taxon>
        <taxon>Pucciniales</taxon>
        <taxon>Sphaerophragmiaceae</taxon>
        <taxon>Austropuccinia</taxon>
    </lineage>
</organism>
<dbReference type="Proteomes" id="UP000765509">
    <property type="component" value="Unassembled WGS sequence"/>
</dbReference>
<gene>
    <name evidence="2" type="ORF">O181_124048</name>
</gene>
<protein>
    <submittedName>
        <fullName evidence="2">Uncharacterized protein</fullName>
    </submittedName>
</protein>
<evidence type="ECO:0000313" key="2">
    <source>
        <dbReference type="EMBL" id="MBW0584333.1"/>
    </source>
</evidence>